<dbReference type="Proteomes" id="UP001146351">
    <property type="component" value="Unassembled WGS sequence"/>
</dbReference>
<comment type="caution">
    <text evidence="2">The sequence shown here is derived from an EMBL/GenBank/DDBJ whole genome shotgun (WGS) entry which is preliminary data.</text>
</comment>
<accession>A0A9W9II40</accession>
<feature type="region of interest" description="Disordered" evidence="1">
    <location>
        <begin position="179"/>
        <end position="213"/>
    </location>
</feature>
<name>A0A9W9II40_9EURO</name>
<keyword evidence="3" id="KW-1185">Reference proteome</keyword>
<gene>
    <name evidence="2" type="ORF">N7492_002180</name>
</gene>
<organism evidence="2 3">
    <name type="scientific">Penicillium capsulatum</name>
    <dbReference type="NCBI Taxonomy" id="69766"/>
    <lineage>
        <taxon>Eukaryota</taxon>
        <taxon>Fungi</taxon>
        <taxon>Dikarya</taxon>
        <taxon>Ascomycota</taxon>
        <taxon>Pezizomycotina</taxon>
        <taxon>Eurotiomycetes</taxon>
        <taxon>Eurotiomycetidae</taxon>
        <taxon>Eurotiales</taxon>
        <taxon>Aspergillaceae</taxon>
        <taxon>Penicillium</taxon>
    </lineage>
</organism>
<proteinExistence type="predicted"/>
<dbReference type="AlphaFoldDB" id="A0A9W9II40"/>
<reference evidence="2" key="2">
    <citation type="journal article" date="2023" name="IMA Fungus">
        <title>Comparative genomic study of the Penicillium genus elucidates a diverse pangenome and 15 lateral gene transfer events.</title>
        <authorList>
            <person name="Petersen C."/>
            <person name="Sorensen T."/>
            <person name="Nielsen M.R."/>
            <person name="Sondergaard T.E."/>
            <person name="Sorensen J.L."/>
            <person name="Fitzpatrick D.A."/>
            <person name="Frisvad J.C."/>
            <person name="Nielsen K.L."/>
        </authorList>
    </citation>
    <scope>NUCLEOTIDE SEQUENCE</scope>
    <source>
        <strain evidence="2">IBT 21917</strain>
    </source>
</reference>
<feature type="compositionally biased region" description="Basic and acidic residues" evidence="1">
    <location>
        <begin position="192"/>
        <end position="207"/>
    </location>
</feature>
<evidence type="ECO:0000313" key="3">
    <source>
        <dbReference type="Proteomes" id="UP001146351"/>
    </source>
</evidence>
<protein>
    <submittedName>
        <fullName evidence="2">Uncharacterized protein</fullName>
    </submittedName>
</protein>
<dbReference type="EMBL" id="JAPQKO010000002">
    <property type="protein sequence ID" value="KAJ5178970.1"/>
    <property type="molecule type" value="Genomic_DNA"/>
</dbReference>
<feature type="region of interest" description="Disordered" evidence="1">
    <location>
        <begin position="231"/>
        <end position="256"/>
    </location>
</feature>
<reference evidence="2" key="1">
    <citation type="submission" date="2022-11" db="EMBL/GenBank/DDBJ databases">
        <authorList>
            <person name="Petersen C."/>
        </authorList>
    </citation>
    <scope>NUCLEOTIDE SEQUENCE</scope>
    <source>
        <strain evidence="2">IBT 21917</strain>
    </source>
</reference>
<sequence length="593" mass="67136">MSFYVASNQMIEHGKPFGQHRRATVFNGKPRYDEIISEEASGRKIKRLTNTHETRGEVLVMGRSSTLSRKIDAYCLVSASHDVRDLSRKIVRRHLEQRVSVWMMVAFIEDLDFFHEADEFDTSENDPVDWDTWLIPEALHDANNPGASQCSLISLKYCTERRNLLKGAPLLRSKQPEMSLLSDGRLQATRSTDSEKESIATDPRTRDPGVYFPTNFEDTVNPLLLIKEKEQVKSPKPSGALGRTNHNHGVFTSPDSNFREPRGKGAFHIFIPDSTWAQADEHIDSIQTLCKAVTGQTLSQKQAREIKDCGDELVTNIQSNHSIASLKSLLVNCQLHALPNFGSHDLKTSLTACVAYLSYLSSIDFSASKAKNLNRRLAQIWIHIHFENHINDLKESEENGFPLNRQGRTISTIARDSVLMAFHGCPFVPQKASRDFLSDQCRWGERWWKVATCMGLGVVLLASEALANQMYIHPALWYYGMINLLILIRGRRTAFQNKMVDTFAIYVLNCYPALIRLYQSFESVVVGLMLGGENVFSHDRLCVFLDALVEDETYISCKVERWLIPNPKSLSKFAASHLIFIQRHQAVDSPGGF</sequence>
<evidence type="ECO:0000313" key="2">
    <source>
        <dbReference type="EMBL" id="KAJ5178970.1"/>
    </source>
</evidence>
<evidence type="ECO:0000256" key="1">
    <source>
        <dbReference type="SAM" id="MobiDB-lite"/>
    </source>
</evidence>
<dbReference type="OrthoDB" id="4494341at2759"/>